<dbReference type="EC" id="5.6.2.2" evidence="4"/>
<dbReference type="PRINTS" id="PR01159">
    <property type="entry name" value="DNAGYRASEB"/>
</dbReference>
<accession>A0ABW8ET77</accession>
<evidence type="ECO:0000313" key="11">
    <source>
        <dbReference type="EMBL" id="MFJ2825823.1"/>
    </source>
</evidence>
<dbReference type="PANTHER" id="PTHR45866:SF1">
    <property type="entry name" value="DNA GYRASE SUBUNIT B, MITOCHONDRIAL"/>
    <property type="match status" value="1"/>
</dbReference>
<dbReference type="Pfam" id="PF00204">
    <property type="entry name" value="DNA_gyraseB"/>
    <property type="match status" value="1"/>
</dbReference>
<dbReference type="RefSeq" id="WP_402387621.1">
    <property type="nucleotide sequence ID" value="NZ_JBIUYY010000022.1"/>
</dbReference>
<name>A0ABW8ET77_STRT5</name>
<evidence type="ECO:0000256" key="4">
    <source>
        <dbReference type="ARBA" id="ARBA00012895"/>
    </source>
</evidence>
<dbReference type="CDD" id="cd00822">
    <property type="entry name" value="TopoII_Trans_DNA_gyrase"/>
    <property type="match status" value="1"/>
</dbReference>
<dbReference type="InterPro" id="IPR036890">
    <property type="entry name" value="HATPase_C_sf"/>
</dbReference>
<protein>
    <recommendedName>
        <fullName evidence="4">DNA topoisomerase (ATP-hydrolyzing)</fullName>
        <ecNumber evidence="4">5.6.2.2</ecNumber>
    </recommendedName>
</protein>
<sequence>MSDAANTYDASHIHVLEGLEAIRKRPGMYVGSTSERGLHQMVFDVASRAVNEVLAGRASAVDVTLTPDGGVRVADDGPGIPVEAAGDTGGPGLETLLTSMHPGVEPGGRHALATSLFGVGPCVTNALSSRMTAEVRRKGVHWVQDYARGVALTPPTVAGPTTRTGTTVAFWPDTDIFGTAECSFAVLSDRFRELAFLNRGLDIALTDERPPGGARSVRHSLPGGARDFVTFLDGQSGAPVHPEVIGFEREDPRMAGTVEVALRWYVSHEERLQGYANSEPTPYGGTHMEGFRDGVAAAVNAHARERRLLAEAGPDLSIDEICEGLTAVVSVKVDRPVFCGSTHGVLDGGPPVRAAVAEAVREHLCAWLERHREHAAAIVGRIIQGARRDGAAAHHPAAGS</sequence>
<dbReference type="InterPro" id="IPR001241">
    <property type="entry name" value="Topo_IIA"/>
</dbReference>
<comment type="catalytic activity">
    <reaction evidence="1">
        <text>ATP-dependent breakage, passage and rejoining of double-stranded DNA.</text>
        <dbReference type="EC" id="5.6.2.2"/>
    </reaction>
</comment>
<evidence type="ECO:0000259" key="10">
    <source>
        <dbReference type="SMART" id="SM00387"/>
    </source>
</evidence>
<dbReference type="InterPro" id="IPR013506">
    <property type="entry name" value="Topo_IIA_bsu_dom2"/>
</dbReference>
<evidence type="ECO:0000256" key="7">
    <source>
        <dbReference type="ARBA" id="ARBA00023029"/>
    </source>
</evidence>
<keyword evidence="12" id="KW-1185">Reference proteome</keyword>
<dbReference type="EMBL" id="JBIUYY010000022">
    <property type="protein sequence ID" value="MFJ2825823.1"/>
    <property type="molecule type" value="Genomic_DNA"/>
</dbReference>
<keyword evidence="6" id="KW-0067">ATP-binding</keyword>
<dbReference type="PANTHER" id="PTHR45866">
    <property type="entry name" value="DNA GYRASE/TOPOISOMERASE SUBUNIT B"/>
    <property type="match status" value="1"/>
</dbReference>
<proteinExistence type="inferred from homology"/>
<gene>
    <name evidence="11" type="ORF">ACIO7M_32630</name>
</gene>
<dbReference type="SUPFAM" id="SSF55874">
    <property type="entry name" value="ATPase domain of HSP90 chaperone/DNA topoisomerase II/histidine kinase"/>
    <property type="match status" value="1"/>
</dbReference>
<keyword evidence="9" id="KW-0413">Isomerase</keyword>
<evidence type="ECO:0000256" key="8">
    <source>
        <dbReference type="ARBA" id="ARBA00023125"/>
    </source>
</evidence>
<reference evidence="11 12" key="1">
    <citation type="submission" date="2024-10" db="EMBL/GenBank/DDBJ databases">
        <title>The Natural Products Discovery Center: Release of the First 8490 Sequenced Strains for Exploring Actinobacteria Biosynthetic Diversity.</title>
        <authorList>
            <person name="Kalkreuter E."/>
            <person name="Kautsar S.A."/>
            <person name="Yang D."/>
            <person name="Bader C.D."/>
            <person name="Teijaro C.N."/>
            <person name="Fluegel L."/>
            <person name="Davis C.M."/>
            <person name="Simpson J.R."/>
            <person name="Lauterbach L."/>
            <person name="Steele A.D."/>
            <person name="Gui C."/>
            <person name="Meng S."/>
            <person name="Li G."/>
            <person name="Viehrig K."/>
            <person name="Ye F."/>
            <person name="Su P."/>
            <person name="Kiefer A.F."/>
            <person name="Nichols A."/>
            <person name="Cepeda A.J."/>
            <person name="Yan W."/>
            <person name="Fan B."/>
            <person name="Jiang Y."/>
            <person name="Adhikari A."/>
            <person name="Zheng C.-J."/>
            <person name="Schuster L."/>
            <person name="Cowan T.M."/>
            <person name="Smanski M.J."/>
            <person name="Chevrette M.G."/>
            <person name="De Carvalho L.P.S."/>
            <person name="Shen B."/>
        </authorList>
    </citation>
    <scope>NUCLEOTIDE SEQUENCE [LARGE SCALE GENOMIC DNA]</scope>
    <source>
        <strain evidence="11 12">NPDC087220</strain>
    </source>
</reference>
<evidence type="ECO:0000256" key="9">
    <source>
        <dbReference type="ARBA" id="ARBA00023235"/>
    </source>
</evidence>
<keyword evidence="5" id="KW-0547">Nucleotide-binding</keyword>
<evidence type="ECO:0000256" key="6">
    <source>
        <dbReference type="ARBA" id="ARBA00022840"/>
    </source>
</evidence>
<dbReference type="InterPro" id="IPR014721">
    <property type="entry name" value="Ribsml_uS5_D2-typ_fold_subgr"/>
</dbReference>
<keyword evidence="7" id="KW-0799">Topoisomerase</keyword>
<organism evidence="11 12">
    <name type="scientific">Streptomyces toxytricini</name>
    <name type="common">Actinomyces toxytricini</name>
    <dbReference type="NCBI Taxonomy" id="67369"/>
    <lineage>
        <taxon>Bacteria</taxon>
        <taxon>Bacillati</taxon>
        <taxon>Actinomycetota</taxon>
        <taxon>Actinomycetes</taxon>
        <taxon>Kitasatosporales</taxon>
        <taxon>Streptomycetaceae</taxon>
        <taxon>Streptomyces</taxon>
    </lineage>
</organism>
<dbReference type="InterPro" id="IPR020568">
    <property type="entry name" value="Ribosomal_Su5_D2-typ_SF"/>
</dbReference>
<evidence type="ECO:0000256" key="2">
    <source>
        <dbReference type="ARBA" id="ARBA00001946"/>
    </source>
</evidence>
<dbReference type="Gene3D" id="3.30.230.10">
    <property type="match status" value="1"/>
</dbReference>
<dbReference type="InterPro" id="IPR003594">
    <property type="entry name" value="HATPase_dom"/>
</dbReference>
<dbReference type="Proteomes" id="UP001617351">
    <property type="component" value="Unassembled WGS sequence"/>
</dbReference>
<dbReference type="SMART" id="SM00433">
    <property type="entry name" value="TOP2c"/>
    <property type="match status" value="1"/>
</dbReference>
<dbReference type="Gene3D" id="3.30.565.10">
    <property type="entry name" value="Histidine kinase-like ATPase, C-terminal domain"/>
    <property type="match status" value="1"/>
</dbReference>
<dbReference type="SUPFAM" id="SSF54211">
    <property type="entry name" value="Ribosomal protein S5 domain 2-like"/>
    <property type="match status" value="1"/>
</dbReference>
<dbReference type="InterPro" id="IPR000565">
    <property type="entry name" value="Topo_IIA_B"/>
</dbReference>
<comment type="caution">
    <text evidence="11">The sequence shown here is derived from an EMBL/GenBank/DDBJ whole genome shotgun (WGS) entry which is preliminary data.</text>
</comment>
<evidence type="ECO:0000256" key="1">
    <source>
        <dbReference type="ARBA" id="ARBA00000185"/>
    </source>
</evidence>
<comment type="similarity">
    <text evidence="3">Belongs to the type II topoisomerase GyrB family.</text>
</comment>
<evidence type="ECO:0000313" key="12">
    <source>
        <dbReference type="Proteomes" id="UP001617351"/>
    </source>
</evidence>
<dbReference type="SMART" id="SM00387">
    <property type="entry name" value="HATPase_c"/>
    <property type="match status" value="1"/>
</dbReference>
<evidence type="ECO:0000256" key="5">
    <source>
        <dbReference type="ARBA" id="ARBA00022741"/>
    </source>
</evidence>
<evidence type="ECO:0000256" key="3">
    <source>
        <dbReference type="ARBA" id="ARBA00010708"/>
    </source>
</evidence>
<keyword evidence="8" id="KW-0238">DNA-binding</keyword>
<dbReference type="PRINTS" id="PR00418">
    <property type="entry name" value="TPI2FAMILY"/>
</dbReference>
<feature type="domain" description="Histidine kinase/HSP90-like ATPase" evidence="10">
    <location>
        <begin position="33"/>
        <end position="176"/>
    </location>
</feature>
<comment type="cofactor">
    <cofactor evidence="2">
        <name>Mg(2+)</name>
        <dbReference type="ChEBI" id="CHEBI:18420"/>
    </cofactor>
</comment>